<dbReference type="Proteomes" id="UP001139199">
    <property type="component" value="Unassembled WGS sequence"/>
</dbReference>
<dbReference type="AlphaFoldDB" id="A0A9X1I1Q0"/>
<name>A0A9X1I1Q0_9FLAO</name>
<dbReference type="EMBL" id="JAJAPW010000003">
    <property type="protein sequence ID" value="MCB4798602.1"/>
    <property type="molecule type" value="Genomic_DNA"/>
</dbReference>
<proteinExistence type="inferred from homology"/>
<feature type="active site" evidence="3">
    <location>
        <position position="48"/>
    </location>
</feature>
<accession>A0A9X1I1Q0</accession>
<evidence type="ECO:0000256" key="3">
    <source>
        <dbReference type="PIRSR" id="PIRSR016184-1"/>
    </source>
</evidence>
<gene>
    <name evidence="4" type="ORF">LG649_07090</name>
</gene>
<dbReference type="GO" id="GO:0016853">
    <property type="term" value="F:isomerase activity"/>
    <property type="evidence" value="ECO:0007669"/>
    <property type="project" value="UniProtKB-KW"/>
</dbReference>
<dbReference type="InterPro" id="IPR003719">
    <property type="entry name" value="Phenazine_PhzF-like"/>
</dbReference>
<dbReference type="GO" id="GO:0005737">
    <property type="term" value="C:cytoplasm"/>
    <property type="evidence" value="ECO:0007669"/>
    <property type="project" value="TreeGrafter"/>
</dbReference>
<keyword evidence="5" id="KW-1185">Reference proteome</keyword>
<protein>
    <submittedName>
        <fullName evidence="4">PhzF family phenazine biosynthesis protein</fullName>
    </submittedName>
</protein>
<dbReference type="PANTHER" id="PTHR13774">
    <property type="entry name" value="PHENAZINE BIOSYNTHESIS PROTEIN"/>
    <property type="match status" value="1"/>
</dbReference>
<comment type="similarity">
    <text evidence="1">Belongs to the PhzF family.</text>
</comment>
<dbReference type="NCBIfam" id="TIGR00654">
    <property type="entry name" value="PhzF_family"/>
    <property type="match status" value="1"/>
</dbReference>
<dbReference type="SUPFAM" id="SSF54506">
    <property type="entry name" value="Diaminopimelate epimerase-like"/>
    <property type="match status" value="1"/>
</dbReference>
<dbReference type="RefSeq" id="WP_226542739.1">
    <property type="nucleotide sequence ID" value="NZ_JAJAPW010000003.1"/>
</dbReference>
<dbReference type="Pfam" id="PF02567">
    <property type="entry name" value="PhzC-PhzF"/>
    <property type="match status" value="1"/>
</dbReference>
<dbReference type="Gene3D" id="3.10.310.10">
    <property type="entry name" value="Diaminopimelate Epimerase, Chain A, domain 1"/>
    <property type="match status" value="2"/>
</dbReference>
<organism evidence="4 5">
    <name type="scientific">Neotamlana laminarinivorans</name>
    <dbReference type="NCBI Taxonomy" id="2883124"/>
    <lineage>
        <taxon>Bacteria</taxon>
        <taxon>Pseudomonadati</taxon>
        <taxon>Bacteroidota</taxon>
        <taxon>Flavobacteriia</taxon>
        <taxon>Flavobacteriales</taxon>
        <taxon>Flavobacteriaceae</taxon>
        <taxon>Neotamlana</taxon>
    </lineage>
</organism>
<evidence type="ECO:0000313" key="4">
    <source>
        <dbReference type="EMBL" id="MCB4798602.1"/>
    </source>
</evidence>
<comment type="caution">
    <text evidence="4">The sequence shown here is derived from an EMBL/GenBank/DDBJ whole genome shotgun (WGS) entry which is preliminary data.</text>
</comment>
<evidence type="ECO:0000256" key="2">
    <source>
        <dbReference type="ARBA" id="ARBA00023235"/>
    </source>
</evidence>
<evidence type="ECO:0000256" key="1">
    <source>
        <dbReference type="ARBA" id="ARBA00008270"/>
    </source>
</evidence>
<reference evidence="4" key="1">
    <citation type="submission" date="2021-10" db="EMBL/GenBank/DDBJ databases">
        <title>Tamlana sargassums sp. nov., and Tamlana laminarinivorans sp. nov., two new bacteria isolated from the brown alga.</title>
        <authorList>
            <person name="Li J."/>
        </authorList>
    </citation>
    <scope>NUCLEOTIDE SEQUENCE</scope>
    <source>
        <strain evidence="4">PT2-4</strain>
    </source>
</reference>
<sequence length="266" mass="29716">MLNNSIIYQVDAFAEEAFKGNPAGVMLLKDEVSEAWMQNIAMEMNLSETAFVFPKNDYFEIKYYTPTVEIPLCGHATLASAHIMYSVGLVPTERPIHFKAKGGDLVIHYENGFIAMEFPEYQVSLTEIPVNFEALLGFKPKEIYKSEANWFIAIAENQKDIENCSPNFEALNANGLGYLMISAKANYKEADFVVRCFVPESGINEDPVTGSAHCALTPLWAKKLNKNNLVSHQISKRGGELIVNYFNNKVKIKGKAITVFKADLAI</sequence>
<evidence type="ECO:0000313" key="5">
    <source>
        <dbReference type="Proteomes" id="UP001139199"/>
    </source>
</evidence>
<keyword evidence="2" id="KW-0413">Isomerase</keyword>
<dbReference type="PIRSF" id="PIRSF016184">
    <property type="entry name" value="PhzC_PhzF"/>
    <property type="match status" value="1"/>
</dbReference>
<dbReference type="PANTHER" id="PTHR13774:SF17">
    <property type="entry name" value="PHENAZINE BIOSYNTHESIS-LIKE DOMAIN-CONTAINING PROTEIN"/>
    <property type="match status" value="1"/>
</dbReference>